<evidence type="ECO:0000313" key="1">
    <source>
        <dbReference type="EMBL" id="TYO60933.1"/>
    </source>
</evidence>
<dbReference type="EMBL" id="VSTH01000236">
    <property type="protein sequence ID" value="TYO60933.1"/>
    <property type="molecule type" value="Genomic_DNA"/>
</dbReference>
<gene>
    <name evidence="1" type="ORF">FXV83_40935</name>
</gene>
<dbReference type="PANTHER" id="PTHR35271:SF1">
    <property type="entry name" value="ABC TRANSPORTER, SUBSTRATE-BINDING LIPOPROTEIN"/>
    <property type="match status" value="1"/>
</dbReference>
<evidence type="ECO:0008006" key="3">
    <source>
        <dbReference type="Google" id="ProtNLM"/>
    </source>
</evidence>
<organism evidence="1 2">
    <name type="scientific">Bradyrhizobium hipponense</name>
    <dbReference type="NCBI Taxonomy" id="2605638"/>
    <lineage>
        <taxon>Bacteria</taxon>
        <taxon>Pseudomonadati</taxon>
        <taxon>Pseudomonadota</taxon>
        <taxon>Alphaproteobacteria</taxon>
        <taxon>Hyphomicrobiales</taxon>
        <taxon>Nitrobacteraceae</taxon>
        <taxon>Bradyrhizobium</taxon>
    </lineage>
</organism>
<dbReference type="CDD" id="cd06325">
    <property type="entry name" value="PBP1_ABC_unchar_transporter"/>
    <property type="match status" value="1"/>
</dbReference>
<dbReference type="PANTHER" id="PTHR35271">
    <property type="entry name" value="ABC TRANSPORTER, SUBSTRATE-BINDING LIPOPROTEIN-RELATED"/>
    <property type="match status" value="1"/>
</dbReference>
<evidence type="ECO:0000313" key="2">
    <source>
        <dbReference type="Proteomes" id="UP000324797"/>
    </source>
</evidence>
<proteinExistence type="predicted"/>
<name>A0A5S4YA52_9BRAD</name>
<dbReference type="Proteomes" id="UP000324797">
    <property type="component" value="Unassembled WGS sequence"/>
</dbReference>
<keyword evidence="2" id="KW-1185">Reference proteome</keyword>
<comment type="caution">
    <text evidence="1">The sequence shown here is derived from an EMBL/GenBank/DDBJ whole genome shotgun (WGS) entry which is preliminary data.</text>
</comment>
<protein>
    <recommendedName>
        <fullName evidence="3">ABC transporter substrate-binding protein</fullName>
    </recommendedName>
</protein>
<dbReference type="Gene3D" id="3.40.50.2300">
    <property type="match status" value="2"/>
</dbReference>
<dbReference type="AlphaFoldDB" id="A0A5S4YA52"/>
<reference evidence="1 2" key="1">
    <citation type="submission" date="2019-08" db="EMBL/GenBank/DDBJ databases">
        <title>Bradyrhizobium hipponensis sp. nov., a rhizobium isolated from a Lupinus angustifolius root nodule in Tunisia.</title>
        <authorList>
            <person name="Off K."/>
            <person name="Rejili M."/>
            <person name="Mars M."/>
            <person name="Brachmann A."/>
            <person name="Marin M."/>
        </authorList>
    </citation>
    <scope>NUCLEOTIDE SEQUENCE [LARGE SCALE GENOMIC DNA]</scope>
    <source>
        <strain evidence="2">aSej3</strain>
    </source>
</reference>
<dbReference type="Pfam" id="PF04392">
    <property type="entry name" value="ABC_sub_bind"/>
    <property type="match status" value="1"/>
</dbReference>
<dbReference type="InterPro" id="IPR007487">
    <property type="entry name" value="ABC_transpt-TYRBP-like"/>
</dbReference>
<sequence length="334" mass="36771">MQRREFITLFGGTAATWPFAARAQNTNRAPRRIAFLPDLYPATLEAWRAEMRVLGWIEGQDFVIMQSGKQLGSRGPLDEAAQRVVANKPDLIFTRTTAYVLALQRATGSIPIVTLTSGYPVEAGVADSLAKPGRNVTGNAIYTETGVWGKMLQLLREAKPDIKRVGILWTYVIPAFPKEEIEPCFAELNSAARSLNLELHIVEVANSDQPQAALAEIDEWKPGGLLLTSFFSEKARAVVMQFAVGKGLPTIVDVDVWTRIAAPLYPLLFYGPLNRELMQNAVASVDKILRGSSPGDLPIQRPRRFELIVNLETAKAIGLDLPPVLVARADRVIE</sequence>
<accession>A0A5S4YA52</accession>